<sequence length="101" mass="11879">MPRHLLVPFDDSELSDRALTFACSTFPEDRITVMYVIDSHSDDTAAIGGEHDRPVRTLDRVPTRVRGRTARSRPRHRRRTRRHARHRCRLRKADRYHPGVL</sequence>
<organism evidence="3 4">
    <name type="scientific">Haloplanus aerogenes</name>
    <dbReference type="NCBI Taxonomy" id="660522"/>
    <lineage>
        <taxon>Archaea</taxon>
        <taxon>Methanobacteriati</taxon>
        <taxon>Methanobacteriota</taxon>
        <taxon>Stenosarchaea group</taxon>
        <taxon>Halobacteria</taxon>
        <taxon>Halobacteriales</taxon>
        <taxon>Haloferacaceae</taxon>
        <taxon>Haloplanus</taxon>
    </lineage>
</organism>
<proteinExistence type="predicted"/>
<evidence type="ECO:0000313" key="4">
    <source>
        <dbReference type="Proteomes" id="UP000282007"/>
    </source>
</evidence>
<dbReference type="EMBL" id="CP034145">
    <property type="protein sequence ID" value="AZH24132.1"/>
    <property type="molecule type" value="Genomic_DNA"/>
</dbReference>
<reference evidence="3 4" key="1">
    <citation type="submission" date="2018-07" db="EMBL/GenBank/DDBJ databases">
        <title>Genome sequences of Haloplanus aerogenes JCM 16430T.</title>
        <authorList>
            <person name="Kim Y.B."/>
            <person name="Roh S.W."/>
        </authorList>
    </citation>
    <scope>NUCLEOTIDE SEQUENCE [LARGE SCALE GENOMIC DNA]</scope>
    <source>
        <strain evidence="3 4">JCM 16430</strain>
    </source>
</reference>
<feature type="compositionally biased region" description="Basic and acidic residues" evidence="1">
    <location>
        <begin position="91"/>
        <end position="101"/>
    </location>
</feature>
<feature type="compositionally biased region" description="Basic residues" evidence="1">
    <location>
        <begin position="64"/>
        <end position="90"/>
    </location>
</feature>
<accession>A0A3G8QRR2</accession>
<keyword evidence="4" id="KW-1185">Reference proteome</keyword>
<dbReference type="SUPFAM" id="SSF52402">
    <property type="entry name" value="Adenine nucleotide alpha hydrolases-like"/>
    <property type="match status" value="1"/>
</dbReference>
<protein>
    <recommendedName>
        <fullName evidence="2">UspA domain-containing protein</fullName>
    </recommendedName>
</protein>
<evidence type="ECO:0000259" key="2">
    <source>
        <dbReference type="Pfam" id="PF00582"/>
    </source>
</evidence>
<evidence type="ECO:0000313" key="3">
    <source>
        <dbReference type="EMBL" id="AZH24132.1"/>
    </source>
</evidence>
<dbReference type="KEGG" id="haer:DU502_01495"/>
<feature type="domain" description="UspA" evidence="2">
    <location>
        <begin position="1"/>
        <end position="68"/>
    </location>
</feature>
<dbReference type="Pfam" id="PF00582">
    <property type="entry name" value="Usp"/>
    <property type="match status" value="1"/>
</dbReference>
<name>A0A3G8QRR2_9EURY</name>
<dbReference type="InterPro" id="IPR014729">
    <property type="entry name" value="Rossmann-like_a/b/a_fold"/>
</dbReference>
<dbReference type="InterPro" id="IPR006016">
    <property type="entry name" value="UspA"/>
</dbReference>
<dbReference type="Gene3D" id="3.40.50.620">
    <property type="entry name" value="HUPs"/>
    <property type="match status" value="1"/>
</dbReference>
<dbReference type="Proteomes" id="UP000282007">
    <property type="component" value="Chromosome"/>
</dbReference>
<gene>
    <name evidence="3" type="ORF">DU502_01495</name>
</gene>
<feature type="region of interest" description="Disordered" evidence="1">
    <location>
        <begin position="64"/>
        <end position="101"/>
    </location>
</feature>
<dbReference type="AlphaFoldDB" id="A0A3G8QRR2"/>
<evidence type="ECO:0000256" key="1">
    <source>
        <dbReference type="SAM" id="MobiDB-lite"/>
    </source>
</evidence>